<evidence type="ECO:0000259" key="4">
    <source>
        <dbReference type="PROSITE" id="PS52004"/>
    </source>
</evidence>
<dbReference type="GO" id="GO:0005829">
    <property type="term" value="C:cytosol"/>
    <property type="evidence" value="ECO:0007669"/>
    <property type="project" value="TreeGrafter"/>
</dbReference>
<dbReference type="InterPro" id="IPR014031">
    <property type="entry name" value="Ketoacyl_synth_C"/>
</dbReference>
<dbReference type="GO" id="GO:0006633">
    <property type="term" value="P:fatty acid biosynthetic process"/>
    <property type="evidence" value="ECO:0007669"/>
    <property type="project" value="InterPro"/>
</dbReference>
<dbReference type="InterPro" id="IPR018201">
    <property type="entry name" value="Ketoacyl_synth_AS"/>
</dbReference>
<gene>
    <name evidence="5" type="ORF">EJO50_07320</name>
</gene>
<dbReference type="Gene3D" id="3.40.47.10">
    <property type="match status" value="1"/>
</dbReference>
<dbReference type="PANTHER" id="PTHR11712:SF320">
    <property type="entry name" value="BETA-KETOACYL SYNTHASE"/>
    <property type="match status" value="1"/>
</dbReference>
<organism evidence="5 6">
    <name type="scientific">Iodobacter ciconiae</name>
    <dbReference type="NCBI Taxonomy" id="2496266"/>
    <lineage>
        <taxon>Bacteria</taxon>
        <taxon>Pseudomonadati</taxon>
        <taxon>Pseudomonadota</taxon>
        <taxon>Betaproteobacteria</taxon>
        <taxon>Neisseriales</taxon>
        <taxon>Chitinibacteraceae</taxon>
        <taxon>Iodobacter</taxon>
    </lineage>
</organism>
<protein>
    <submittedName>
        <fullName evidence="5">Beta-ketoacyl-ACP synthase</fullName>
    </submittedName>
</protein>
<dbReference type="CDD" id="cd00834">
    <property type="entry name" value="KAS_I_II"/>
    <property type="match status" value="1"/>
</dbReference>
<dbReference type="AlphaFoldDB" id="A0A3S8ZSC1"/>
<dbReference type="RefSeq" id="WP_125972879.1">
    <property type="nucleotide sequence ID" value="NZ_CP034433.1"/>
</dbReference>
<dbReference type="GO" id="GO:0004315">
    <property type="term" value="F:3-oxoacyl-[acyl-carrier-protein] synthase activity"/>
    <property type="evidence" value="ECO:0007669"/>
    <property type="project" value="InterPro"/>
</dbReference>
<dbReference type="SUPFAM" id="SSF53901">
    <property type="entry name" value="Thiolase-like"/>
    <property type="match status" value="2"/>
</dbReference>
<dbReference type="SMART" id="SM00825">
    <property type="entry name" value="PKS_KS"/>
    <property type="match status" value="1"/>
</dbReference>
<dbReference type="InterPro" id="IPR014030">
    <property type="entry name" value="Ketoacyl_synth_N"/>
</dbReference>
<dbReference type="NCBIfam" id="NF006618">
    <property type="entry name" value="PRK09185.1"/>
    <property type="match status" value="1"/>
</dbReference>
<sequence length="398" mass="40712">MSIYLNQLGIVCALGSGIDDVRQALFADTPSGVEPYACLGKTLHLGAVTSELASQEALPPMLHSRNNALLLTALAQIRPAVDTAIARFGVERIGVVLGTSTSGIGEAQAAIAQHQATGQLPLHFHIAQQELGSPATALSSLLGLAGPAMVISTACSSSAKAMASAARLLNAGMCDAVICGGVDSLCDFTVAGFSALESVSAERCQPMSIHRSGINIGEGAALFLISKDLMQEKNTVALLGWGESSDAHHISAPAPDGKGASTAMQAALHRAGLQASDIDYINLHGTATQQNDAMESLAINQVFGGQTPCSSTKPLTGHTLGAAGAIEAAICWLTLSGNPTGQLPPHWWDGASDPAITPLALVMPGQCTDTPLQYALSNSFAFGGSNAVLIFGKKHAAD</sequence>
<dbReference type="PROSITE" id="PS52004">
    <property type="entry name" value="KS3_2"/>
    <property type="match status" value="1"/>
</dbReference>
<evidence type="ECO:0000313" key="6">
    <source>
        <dbReference type="Proteomes" id="UP000282438"/>
    </source>
</evidence>
<proteinExistence type="inferred from homology"/>
<comment type="similarity">
    <text evidence="1 3">Belongs to the thiolase-like superfamily. Beta-ketoacyl-ACP synthases family.</text>
</comment>
<name>A0A3S8ZSC1_9NEIS</name>
<dbReference type="InterPro" id="IPR020841">
    <property type="entry name" value="PKS_Beta-ketoAc_synthase_dom"/>
</dbReference>
<dbReference type="KEGG" id="iod:EJO50_07320"/>
<evidence type="ECO:0000256" key="2">
    <source>
        <dbReference type="ARBA" id="ARBA00022679"/>
    </source>
</evidence>
<evidence type="ECO:0000256" key="1">
    <source>
        <dbReference type="ARBA" id="ARBA00008467"/>
    </source>
</evidence>
<dbReference type="PROSITE" id="PS00606">
    <property type="entry name" value="KS3_1"/>
    <property type="match status" value="1"/>
</dbReference>
<dbReference type="InterPro" id="IPR000794">
    <property type="entry name" value="Beta-ketoacyl_synthase"/>
</dbReference>
<dbReference type="Pfam" id="PF00109">
    <property type="entry name" value="ketoacyl-synt"/>
    <property type="match status" value="1"/>
</dbReference>
<dbReference type="PANTHER" id="PTHR11712">
    <property type="entry name" value="POLYKETIDE SYNTHASE-RELATED"/>
    <property type="match status" value="1"/>
</dbReference>
<dbReference type="EMBL" id="CP034433">
    <property type="protein sequence ID" value="AZN36315.1"/>
    <property type="molecule type" value="Genomic_DNA"/>
</dbReference>
<dbReference type="OrthoDB" id="9808669at2"/>
<keyword evidence="6" id="KW-1185">Reference proteome</keyword>
<reference evidence="5 6" key="1">
    <citation type="submission" date="2018-12" db="EMBL/GenBank/DDBJ databases">
        <title>Complete genome sequence of Iodobacter sp. H11R3.</title>
        <authorList>
            <person name="Bae J.-W."/>
        </authorList>
    </citation>
    <scope>NUCLEOTIDE SEQUENCE [LARGE SCALE GENOMIC DNA]</scope>
    <source>
        <strain evidence="5 6">H11R3</strain>
    </source>
</reference>
<dbReference type="Pfam" id="PF02801">
    <property type="entry name" value="Ketoacyl-synt_C"/>
    <property type="match status" value="1"/>
</dbReference>
<dbReference type="InterPro" id="IPR016039">
    <property type="entry name" value="Thiolase-like"/>
</dbReference>
<keyword evidence="2 3" id="KW-0808">Transferase</keyword>
<evidence type="ECO:0000256" key="3">
    <source>
        <dbReference type="RuleBase" id="RU003694"/>
    </source>
</evidence>
<accession>A0A3S8ZSC1</accession>
<feature type="domain" description="Ketosynthase family 3 (KS3)" evidence="4">
    <location>
        <begin position="1"/>
        <end position="393"/>
    </location>
</feature>
<evidence type="ECO:0000313" key="5">
    <source>
        <dbReference type="EMBL" id="AZN36315.1"/>
    </source>
</evidence>
<dbReference type="Proteomes" id="UP000282438">
    <property type="component" value="Chromosome"/>
</dbReference>